<dbReference type="InterPro" id="IPR036052">
    <property type="entry name" value="TrpB-like_PALP_sf"/>
</dbReference>
<keyword evidence="3" id="KW-0663">Pyridoxal phosphate</keyword>
<dbReference type="InterPro" id="IPR050214">
    <property type="entry name" value="Cys_Synth/Cystath_Beta-Synth"/>
</dbReference>
<organism evidence="6">
    <name type="scientific">Amphora coffeiformis</name>
    <dbReference type="NCBI Taxonomy" id="265554"/>
    <lineage>
        <taxon>Eukaryota</taxon>
        <taxon>Sar</taxon>
        <taxon>Stramenopiles</taxon>
        <taxon>Ochrophyta</taxon>
        <taxon>Bacillariophyta</taxon>
        <taxon>Bacillariophyceae</taxon>
        <taxon>Bacillariophycidae</taxon>
        <taxon>Thalassiophysales</taxon>
        <taxon>Catenulaceae</taxon>
        <taxon>Amphora</taxon>
    </lineage>
</organism>
<dbReference type="EMBL" id="HBIM01007933">
    <property type="protein sequence ID" value="CAE0409049.1"/>
    <property type="molecule type" value="Transcribed_RNA"/>
</dbReference>
<dbReference type="Gene3D" id="3.40.50.1100">
    <property type="match status" value="2"/>
</dbReference>
<evidence type="ECO:0000256" key="3">
    <source>
        <dbReference type="ARBA" id="ARBA00022898"/>
    </source>
</evidence>
<dbReference type="AlphaFoldDB" id="A0A7S3L6Y6"/>
<dbReference type="CDD" id="cd01561">
    <property type="entry name" value="CBS_like"/>
    <property type="match status" value="1"/>
</dbReference>
<accession>A0A7S3L6Y6</accession>
<reference evidence="6" key="1">
    <citation type="submission" date="2021-01" db="EMBL/GenBank/DDBJ databases">
        <authorList>
            <person name="Corre E."/>
            <person name="Pelletier E."/>
            <person name="Niang G."/>
            <person name="Scheremetjew M."/>
            <person name="Finn R."/>
            <person name="Kale V."/>
            <person name="Holt S."/>
            <person name="Cochrane G."/>
            <person name="Meng A."/>
            <person name="Brown T."/>
            <person name="Cohen L."/>
        </authorList>
    </citation>
    <scope>NUCLEOTIDE SEQUENCE</scope>
    <source>
        <strain evidence="6">CCMP127</strain>
    </source>
</reference>
<dbReference type="InterPro" id="IPR001926">
    <property type="entry name" value="TrpB-like_PALP"/>
</dbReference>
<dbReference type="Pfam" id="PF00291">
    <property type="entry name" value="PALP"/>
    <property type="match status" value="1"/>
</dbReference>
<name>A0A7S3L6Y6_9STRA</name>
<dbReference type="PROSITE" id="PS00901">
    <property type="entry name" value="CYS_SYNTHASE"/>
    <property type="match status" value="1"/>
</dbReference>
<comment type="similarity">
    <text evidence="2">Belongs to the cysteine synthase/cystathionine beta-synthase family.</text>
</comment>
<proteinExistence type="inferred from homology"/>
<dbReference type="InterPro" id="IPR001216">
    <property type="entry name" value="P-phosphate_BS"/>
</dbReference>
<dbReference type="PANTHER" id="PTHR10314">
    <property type="entry name" value="CYSTATHIONINE BETA-SYNTHASE"/>
    <property type="match status" value="1"/>
</dbReference>
<feature type="domain" description="Tryptophan synthase beta chain-like PALP" evidence="5">
    <location>
        <begin position="54"/>
        <end position="361"/>
    </location>
</feature>
<evidence type="ECO:0000256" key="4">
    <source>
        <dbReference type="SAM" id="MobiDB-lite"/>
    </source>
</evidence>
<feature type="region of interest" description="Disordered" evidence="4">
    <location>
        <begin position="382"/>
        <end position="415"/>
    </location>
</feature>
<gene>
    <name evidence="6" type="ORF">ACOF00016_LOCUS6737</name>
</gene>
<comment type="cofactor">
    <cofactor evidence="1">
        <name>pyridoxal 5'-phosphate</name>
        <dbReference type="ChEBI" id="CHEBI:597326"/>
    </cofactor>
</comment>
<feature type="compositionally biased region" description="Polar residues" evidence="4">
    <location>
        <begin position="405"/>
        <end position="415"/>
    </location>
</feature>
<dbReference type="FunFam" id="3.40.50.1100:FF:000003">
    <property type="entry name" value="Cystathionine beta-synthase"/>
    <property type="match status" value="1"/>
</dbReference>
<dbReference type="GO" id="GO:0006535">
    <property type="term" value="P:cysteine biosynthetic process from serine"/>
    <property type="evidence" value="ECO:0007669"/>
    <property type="project" value="InterPro"/>
</dbReference>
<dbReference type="SUPFAM" id="SSF53686">
    <property type="entry name" value="Tryptophan synthase beta subunit-like PLP-dependent enzymes"/>
    <property type="match status" value="1"/>
</dbReference>
<evidence type="ECO:0000256" key="1">
    <source>
        <dbReference type="ARBA" id="ARBA00001933"/>
    </source>
</evidence>
<evidence type="ECO:0000256" key="2">
    <source>
        <dbReference type="ARBA" id="ARBA00007103"/>
    </source>
</evidence>
<evidence type="ECO:0000259" key="5">
    <source>
        <dbReference type="Pfam" id="PF00291"/>
    </source>
</evidence>
<protein>
    <recommendedName>
        <fullName evidence="5">Tryptophan synthase beta chain-like PALP domain-containing protein</fullName>
    </recommendedName>
</protein>
<evidence type="ECO:0000313" key="6">
    <source>
        <dbReference type="EMBL" id="CAE0409049.1"/>
    </source>
</evidence>
<sequence length="415" mass="45044">MVIPSIVTDDPSYAKSIDTTSLSCDTSLISGSGKSKLVDHQARQPWEIHGSVLECIGQTPIIKLQRMGPPAVNVYVKCESNNPGGSIKDRLALGIIEWAENTGRLSPGQTVVEASSGNTGIGLAMVCAQKGYPFICVMSENYSIERRKIMRFYGAKVILTPKQHKGTGMLIKAQELADTHGWFYCKQFENEANAWIHETTTGPEITKAFQNEGQKLDHFFMSYGSGGTFLGVTRYLGKTSPETCLHLCEPSNAPMMKSGIPTKYPRRGVPSTSFDKAHPVWSPHVIQGWAADFIPKLISKARDDIDEIHHVRGKAAIETTLELARKEGISSGISGGGILSAALEFAETCPPGTNILAVIPDTGERYMSTDLFQDIPSEMTPEEIELSQSTKGEAPPPAPALSGILPTNTDDLFDM</sequence>